<dbReference type="Gene3D" id="1.10.630.10">
    <property type="entry name" value="Cytochrome P450"/>
    <property type="match status" value="1"/>
</dbReference>
<dbReference type="GO" id="GO:0016705">
    <property type="term" value="F:oxidoreductase activity, acting on paired donors, with incorporation or reduction of molecular oxygen"/>
    <property type="evidence" value="ECO:0007669"/>
    <property type="project" value="InterPro"/>
</dbReference>
<evidence type="ECO:0000313" key="3">
    <source>
        <dbReference type="EMBL" id="KHK90140.1"/>
    </source>
</evidence>
<dbReference type="GO" id="GO:0004497">
    <property type="term" value="F:monooxygenase activity"/>
    <property type="evidence" value="ECO:0007669"/>
    <property type="project" value="UniProtKB-KW"/>
</dbReference>
<reference evidence="3 4" key="1">
    <citation type="submission" date="2014-10" db="EMBL/GenBank/DDBJ databases">
        <title>Genome sequence of Novosphingobium malaysiense MUSC 273(T).</title>
        <authorList>
            <person name="Lee L.-H."/>
        </authorList>
    </citation>
    <scope>NUCLEOTIDE SEQUENCE [LARGE SCALE GENOMIC DNA]</scope>
    <source>
        <strain evidence="3 4">MUSC 273</strain>
    </source>
</reference>
<dbReference type="GO" id="GO:0005506">
    <property type="term" value="F:iron ion binding"/>
    <property type="evidence" value="ECO:0007669"/>
    <property type="project" value="InterPro"/>
</dbReference>
<keyword evidence="2" id="KW-0349">Heme</keyword>
<dbReference type="PANTHER" id="PTHR46696">
    <property type="entry name" value="P450, PUTATIVE (EUROFUNG)-RELATED"/>
    <property type="match status" value="1"/>
</dbReference>
<dbReference type="CDD" id="cd11035">
    <property type="entry name" value="P450cam-like"/>
    <property type="match status" value="1"/>
</dbReference>
<keyword evidence="2" id="KW-0408">Iron</keyword>
<evidence type="ECO:0000256" key="2">
    <source>
        <dbReference type="RuleBase" id="RU000461"/>
    </source>
</evidence>
<dbReference type="EMBL" id="JTDI01000005">
    <property type="protein sequence ID" value="KHK90140.1"/>
    <property type="molecule type" value="Genomic_DNA"/>
</dbReference>
<evidence type="ECO:0000313" key="4">
    <source>
        <dbReference type="Proteomes" id="UP000031057"/>
    </source>
</evidence>
<protein>
    <submittedName>
        <fullName evidence="3">Cytochrome P450</fullName>
    </submittedName>
</protein>
<gene>
    <name evidence="3" type="ORF">LK12_15750</name>
</gene>
<keyword evidence="2" id="KW-0479">Metal-binding</keyword>
<keyword evidence="2" id="KW-0560">Oxidoreductase</keyword>
<dbReference type="InterPro" id="IPR001128">
    <property type="entry name" value="Cyt_P450"/>
</dbReference>
<dbReference type="InterPro" id="IPR017972">
    <property type="entry name" value="Cyt_P450_CS"/>
</dbReference>
<dbReference type="AlphaFoldDB" id="A0A0B1ZLK9"/>
<comment type="similarity">
    <text evidence="1 2">Belongs to the cytochrome P450 family.</text>
</comment>
<name>A0A0B1ZLK9_9SPHN</name>
<sequence length="413" mass="46996">MNALSPTAPKPAHVSDAVVYDFDMFLDPGLLADPHERARELVSEAPPVFWTPRNGGHWMLTGFKENYDASRDTETFSSVLVPPEMIEMARPMLPPDFGHIPLPTPINMDPPQHTIYRAPLQGVFSPRAMMARREEIRELANSLIDDVVEQGHCDFIASVAEPLPVKVFLKMLGLPLDRLSEFRVLVHEFLAPSSSQIDPVLRMRKVADAMKGDIEARRTDPRDDLLSLLWKTEIDGKPMTFELMEDFGVLLFIAGLDTVINGMGYGIRHLARNPDFQARLRDNPKLIVEAAEEILRRYTFTVPTRRVTRDVEFAGQQMKENDRIMLFLPGADLDPREFANPEVYDMERENNVHIAFGVGPHRCLGSHLARIELQVIYEQMLARLPEFRLDPEQPARFRGGNILAMEALPIRWD</sequence>
<dbReference type="PRINTS" id="PR00359">
    <property type="entry name" value="BP450"/>
</dbReference>
<dbReference type="InterPro" id="IPR002397">
    <property type="entry name" value="Cyt_P450_B"/>
</dbReference>
<keyword evidence="2" id="KW-0503">Monooxygenase</keyword>
<dbReference type="Proteomes" id="UP000031057">
    <property type="component" value="Unassembled WGS sequence"/>
</dbReference>
<comment type="caution">
    <text evidence="3">The sequence shown here is derived from an EMBL/GenBank/DDBJ whole genome shotgun (WGS) entry which is preliminary data.</text>
</comment>
<dbReference type="GO" id="GO:0020037">
    <property type="term" value="F:heme binding"/>
    <property type="evidence" value="ECO:0007669"/>
    <property type="project" value="InterPro"/>
</dbReference>
<dbReference type="SUPFAM" id="SSF48264">
    <property type="entry name" value="Cytochrome P450"/>
    <property type="match status" value="1"/>
</dbReference>
<dbReference type="PANTHER" id="PTHR46696:SF6">
    <property type="entry name" value="P450, PUTATIVE (EUROFUNG)-RELATED"/>
    <property type="match status" value="1"/>
</dbReference>
<dbReference type="PRINTS" id="PR00385">
    <property type="entry name" value="P450"/>
</dbReference>
<dbReference type="OrthoDB" id="5522954at2"/>
<dbReference type="PROSITE" id="PS00086">
    <property type="entry name" value="CYTOCHROME_P450"/>
    <property type="match status" value="1"/>
</dbReference>
<dbReference type="Pfam" id="PF00067">
    <property type="entry name" value="p450"/>
    <property type="match status" value="1"/>
</dbReference>
<accession>A0A0B1ZLK9</accession>
<evidence type="ECO:0000256" key="1">
    <source>
        <dbReference type="ARBA" id="ARBA00010617"/>
    </source>
</evidence>
<organism evidence="3 4">
    <name type="scientific">Novosphingobium malaysiense</name>
    <dbReference type="NCBI Taxonomy" id="1348853"/>
    <lineage>
        <taxon>Bacteria</taxon>
        <taxon>Pseudomonadati</taxon>
        <taxon>Pseudomonadota</taxon>
        <taxon>Alphaproteobacteria</taxon>
        <taxon>Sphingomonadales</taxon>
        <taxon>Sphingomonadaceae</taxon>
        <taxon>Novosphingobium</taxon>
    </lineage>
</organism>
<dbReference type="RefSeq" id="WP_039286194.1">
    <property type="nucleotide sequence ID" value="NZ_JTDI01000005.1"/>
</dbReference>
<dbReference type="STRING" id="1348853.LK12_15750"/>
<dbReference type="InterPro" id="IPR036396">
    <property type="entry name" value="Cyt_P450_sf"/>
</dbReference>
<keyword evidence="4" id="KW-1185">Reference proteome</keyword>
<proteinExistence type="inferred from homology"/>